<dbReference type="PRINTS" id="PR00344">
    <property type="entry name" value="BCTRLSENSOR"/>
</dbReference>
<keyword evidence="3" id="KW-0597">Phosphoprotein</keyword>
<dbReference type="SMART" id="SM00387">
    <property type="entry name" value="HATPase_c"/>
    <property type="match status" value="1"/>
</dbReference>
<sequence>MTVLESEAAMALGAALLACLILGGILIFVGLRARGQAAAVQRDNQRLQTLLATSPATAMLVRGDGRIEMPAALVDSFGLAVAPATIAGLSADGAGLTPDDAALIGHDVDTAQRSGRAFHRVVHPVDSSRALMMCGQRIAGEARGAVVIWVFDVTDTRTEIDRLANEVARLGGAYDALTGLIEAAPLPMWYRGPDLRLQMVNAAYVDAVDAGHADEVVANGLELIDGSDRGSPLAGATAARERGSPIEQVLPATIGGARRMLRVIDVPLATGSVAGFAVDIEDLEQAKSGAKRFAEAQRGMLDRLSAGVAQFGADRTLVFSNQPFQRLFAIRPEWLAEGMEFDRVLERMREANRLPEVRDFPGWKRERRDWFVGAEGATEESWHLPGGTHLRVVAQSLPDGGLLLIFEDRTEQVQLASARDTLLRVRTATFDNLFEALGVFAADGRLQLWNNRFRAVWGVDEAFMVRHPRVDAFANEVAGRLATPNRAGLIPELVRAATVERQQRGGRVAFADGRHFEFAAVPLPDGNALFTMLDITDSRRAELALRERAEALEEADRLKTQFVANMSYELKTPLTSISGFAEMLHGGYAGELPEQAASYVGAILDSTERLALLVDDVLDLTQGGEGIERGDVDLAEVARQAASTVQPAIRRHQIDFAVELARSTGRVQGDARRLREVIEHLLRNALGSLPPGGRLLLHSDGTSSRARIIVSDDGPGLDSESAAKLFDRFAEPQLQPGGERALGTGLPLARQFVEAHGGTITLVSEPGQGTLVTVELPRR</sequence>
<evidence type="ECO:0000313" key="8">
    <source>
        <dbReference type="EMBL" id="GGB33408.1"/>
    </source>
</evidence>
<comment type="caution">
    <text evidence="8">The sequence shown here is derived from an EMBL/GenBank/DDBJ whole genome shotgun (WGS) entry which is preliminary data.</text>
</comment>
<dbReference type="InterPro" id="IPR036890">
    <property type="entry name" value="HATPase_C_sf"/>
</dbReference>
<dbReference type="InterPro" id="IPR003661">
    <property type="entry name" value="HisK_dim/P_dom"/>
</dbReference>
<dbReference type="Gene3D" id="1.10.287.130">
    <property type="match status" value="1"/>
</dbReference>
<dbReference type="Pfam" id="PF02518">
    <property type="entry name" value="HATPase_c"/>
    <property type="match status" value="1"/>
</dbReference>
<dbReference type="InterPro" id="IPR036097">
    <property type="entry name" value="HisK_dim/P_sf"/>
</dbReference>
<dbReference type="Gene3D" id="3.30.450.20">
    <property type="entry name" value="PAS domain"/>
    <property type="match status" value="1"/>
</dbReference>
<name>A0A916T789_9SPHN</name>
<dbReference type="InterPro" id="IPR005467">
    <property type="entry name" value="His_kinase_dom"/>
</dbReference>
<dbReference type="InterPro" id="IPR050736">
    <property type="entry name" value="Sensor_HK_Regulatory"/>
</dbReference>
<dbReference type="SUPFAM" id="SSF55785">
    <property type="entry name" value="PYP-like sensor domain (PAS domain)"/>
    <property type="match status" value="1"/>
</dbReference>
<dbReference type="Gene3D" id="3.30.565.10">
    <property type="entry name" value="Histidine kinase-like ATPase, C-terminal domain"/>
    <property type="match status" value="1"/>
</dbReference>
<accession>A0A916T789</accession>
<keyword evidence="6" id="KW-0902">Two-component regulatory system</keyword>
<evidence type="ECO:0000256" key="1">
    <source>
        <dbReference type="ARBA" id="ARBA00000085"/>
    </source>
</evidence>
<dbReference type="InterPro" id="IPR004358">
    <property type="entry name" value="Sig_transdc_His_kin-like_C"/>
</dbReference>
<feature type="domain" description="Histidine kinase" evidence="7">
    <location>
        <begin position="565"/>
        <end position="779"/>
    </location>
</feature>
<dbReference type="EMBL" id="BMIH01000003">
    <property type="protein sequence ID" value="GGB33408.1"/>
    <property type="molecule type" value="Genomic_DNA"/>
</dbReference>
<evidence type="ECO:0000256" key="2">
    <source>
        <dbReference type="ARBA" id="ARBA00012438"/>
    </source>
</evidence>
<evidence type="ECO:0000256" key="4">
    <source>
        <dbReference type="ARBA" id="ARBA00022679"/>
    </source>
</evidence>
<dbReference type="CDD" id="cd00082">
    <property type="entry name" value="HisKA"/>
    <property type="match status" value="1"/>
</dbReference>
<organism evidence="8 9">
    <name type="scientific">Sphingomonas metalli</name>
    <dbReference type="NCBI Taxonomy" id="1779358"/>
    <lineage>
        <taxon>Bacteria</taxon>
        <taxon>Pseudomonadati</taxon>
        <taxon>Pseudomonadota</taxon>
        <taxon>Alphaproteobacteria</taxon>
        <taxon>Sphingomonadales</taxon>
        <taxon>Sphingomonadaceae</taxon>
        <taxon>Sphingomonas</taxon>
    </lineage>
</organism>
<dbReference type="Pfam" id="PF00512">
    <property type="entry name" value="HisKA"/>
    <property type="match status" value="1"/>
</dbReference>
<evidence type="ECO:0000259" key="7">
    <source>
        <dbReference type="PROSITE" id="PS50109"/>
    </source>
</evidence>
<dbReference type="EC" id="2.7.13.3" evidence="2"/>
<dbReference type="PANTHER" id="PTHR43711:SF1">
    <property type="entry name" value="HISTIDINE KINASE 1"/>
    <property type="match status" value="1"/>
</dbReference>
<dbReference type="AlphaFoldDB" id="A0A916T789"/>
<reference evidence="8" key="1">
    <citation type="journal article" date="2014" name="Int. J. Syst. Evol. Microbiol.">
        <title>Complete genome sequence of Corynebacterium casei LMG S-19264T (=DSM 44701T), isolated from a smear-ripened cheese.</title>
        <authorList>
            <consortium name="US DOE Joint Genome Institute (JGI-PGF)"/>
            <person name="Walter F."/>
            <person name="Albersmeier A."/>
            <person name="Kalinowski J."/>
            <person name="Ruckert C."/>
        </authorList>
    </citation>
    <scope>NUCLEOTIDE SEQUENCE</scope>
    <source>
        <strain evidence="8">CGMCC 1.15330</strain>
    </source>
</reference>
<reference evidence="8" key="2">
    <citation type="submission" date="2020-09" db="EMBL/GenBank/DDBJ databases">
        <authorList>
            <person name="Sun Q."/>
            <person name="Zhou Y."/>
        </authorList>
    </citation>
    <scope>NUCLEOTIDE SEQUENCE</scope>
    <source>
        <strain evidence="8">CGMCC 1.15330</strain>
    </source>
</reference>
<gene>
    <name evidence="8" type="ORF">GCM10011380_23570</name>
</gene>
<dbReference type="Pfam" id="PF12860">
    <property type="entry name" value="PAS_7"/>
    <property type="match status" value="2"/>
</dbReference>
<keyword evidence="4" id="KW-0808">Transferase</keyword>
<dbReference type="SUPFAM" id="SSF55874">
    <property type="entry name" value="ATPase domain of HSP90 chaperone/DNA topoisomerase II/histidine kinase"/>
    <property type="match status" value="1"/>
</dbReference>
<evidence type="ECO:0000256" key="3">
    <source>
        <dbReference type="ARBA" id="ARBA00022553"/>
    </source>
</evidence>
<evidence type="ECO:0000256" key="6">
    <source>
        <dbReference type="ARBA" id="ARBA00023012"/>
    </source>
</evidence>
<proteinExistence type="predicted"/>
<dbReference type="GO" id="GO:0000155">
    <property type="term" value="F:phosphorelay sensor kinase activity"/>
    <property type="evidence" value="ECO:0007669"/>
    <property type="project" value="InterPro"/>
</dbReference>
<dbReference type="PANTHER" id="PTHR43711">
    <property type="entry name" value="TWO-COMPONENT HISTIDINE KINASE"/>
    <property type="match status" value="1"/>
</dbReference>
<evidence type="ECO:0000256" key="5">
    <source>
        <dbReference type="ARBA" id="ARBA00022777"/>
    </source>
</evidence>
<dbReference type="InterPro" id="IPR035965">
    <property type="entry name" value="PAS-like_dom_sf"/>
</dbReference>
<evidence type="ECO:0000313" key="9">
    <source>
        <dbReference type="Proteomes" id="UP000623067"/>
    </source>
</evidence>
<dbReference type="SMART" id="SM00388">
    <property type="entry name" value="HisKA"/>
    <property type="match status" value="1"/>
</dbReference>
<comment type="catalytic activity">
    <reaction evidence="1">
        <text>ATP + protein L-histidine = ADP + protein N-phospho-L-histidine.</text>
        <dbReference type="EC" id="2.7.13.3"/>
    </reaction>
</comment>
<dbReference type="Proteomes" id="UP000623067">
    <property type="component" value="Unassembled WGS sequence"/>
</dbReference>
<dbReference type="PROSITE" id="PS50109">
    <property type="entry name" value="HIS_KIN"/>
    <property type="match status" value="1"/>
</dbReference>
<keyword evidence="5 8" id="KW-0418">Kinase</keyword>
<dbReference type="CDD" id="cd00075">
    <property type="entry name" value="HATPase"/>
    <property type="match status" value="1"/>
</dbReference>
<dbReference type="InterPro" id="IPR003594">
    <property type="entry name" value="HATPase_dom"/>
</dbReference>
<dbReference type="SUPFAM" id="SSF47384">
    <property type="entry name" value="Homodimeric domain of signal transducing histidine kinase"/>
    <property type="match status" value="1"/>
</dbReference>
<keyword evidence="9" id="KW-1185">Reference proteome</keyword>
<dbReference type="RefSeq" id="WP_188658977.1">
    <property type="nucleotide sequence ID" value="NZ_BMIH01000003.1"/>
</dbReference>
<protein>
    <recommendedName>
        <fullName evidence="2">histidine kinase</fullName>
        <ecNumber evidence="2">2.7.13.3</ecNumber>
    </recommendedName>
</protein>